<name>A0A4P9YG99_ROZAC</name>
<dbReference type="Gene3D" id="1.10.287.1490">
    <property type="match status" value="1"/>
</dbReference>
<evidence type="ECO:0000313" key="2">
    <source>
        <dbReference type="EMBL" id="RKP18032.1"/>
    </source>
</evidence>
<protein>
    <submittedName>
        <fullName evidence="2">Uncharacterized protein</fullName>
    </submittedName>
</protein>
<accession>A0A4P9YG99</accession>
<dbReference type="Proteomes" id="UP000281549">
    <property type="component" value="Unassembled WGS sequence"/>
</dbReference>
<keyword evidence="1" id="KW-0175">Coiled coil</keyword>
<feature type="non-terminal residue" evidence="2">
    <location>
        <position position="1"/>
    </location>
</feature>
<dbReference type="AlphaFoldDB" id="A0A4P9YG99"/>
<evidence type="ECO:0000256" key="1">
    <source>
        <dbReference type="SAM" id="Coils"/>
    </source>
</evidence>
<proteinExistence type="predicted"/>
<feature type="coiled-coil region" evidence="1">
    <location>
        <begin position="174"/>
        <end position="201"/>
    </location>
</feature>
<dbReference type="EMBL" id="ML005584">
    <property type="protein sequence ID" value="RKP18032.1"/>
    <property type="molecule type" value="Genomic_DNA"/>
</dbReference>
<feature type="coiled-coil region" evidence="1">
    <location>
        <begin position="15"/>
        <end position="68"/>
    </location>
</feature>
<sequence>INDLVEENLAIKEKYNVNENELRKTTRALRFLESEKLRAENYQLRKEIDDLEEERIKLKNQIRVKVKEKAEGALSIGMKVTDILYLEEGVQHEPQAEENTKKFVQNEQLRFSDKNIMTDNLTQIKDDKKSSFDKFEKAIQSELSTSEQEIQTVFFQKGQSIQTIEQGVGDSKYIKELEDRYEQIKEKLRNVLNKRIQEDEENNSRFIDLTDKEKNHLLVSQSLVEKPVQLEPQNNCNDIRMLKQDFHQTVKIKEYEIETLQLTINTLERELNLEKQKHSSLNKALDQLKHQTDEKDLEIKDLQRKVAFLKQKGKSELEKEKKDLERISLEKEKLRVENEQRILKRSNSSLTEISKYKREMEKMKEEIKEKENLINELYQIKEQKEKMANDLVKKSVFATNCSIKISKLQNQISDLKEENARIKERERPETTRVKTWEAERKLQRKLKTCQIQLEETLSKLRSKESEINSLKDLIQKQATPSNKNEVEKFNHLLKSIESKSLEIKNLKSQLDALESKDFHDELKASKIKDLESRIEHLMDISESSREIKDYLTEIGNLTKEVVEWKSKYEAAQFEQTKNQKEIERLNHNIKDLEGLLFTKEKAKKMSLELESLRKENTELKNCLLETSKFENLQEENQKLMSEISVLKSKLQSFTGSSTVAPKKKWEFEIESLQSQVQSLSEKLEKPKSDDFESLRQKVQKYEDSNVLLINELKEIRDSYQLIKAENLRLKQAKSFE</sequence>
<evidence type="ECO:0000313" key="3">
    <source>
        <dbReference type="Proteomes" id="UP000281549"/>
    </source>
</evidence>
<feature type="coiled-coil region" evidence="1">
    <location>
        <begin position="540"/>
        <end position="718"/>
    </location>
</feature>
<gene>
    <name evidence="2" type="ORF">ROZALSC1DRAFT_23623</name>
</gene>
<reference evidence="3" key="1">
    <citation type="journal article" date="2018" name="Nat. Microbiol.">
        <title>Leveraging single-cell genomics to expand the fungal tree of life.</title>
        <authorList>
            <person name="Ahrendt S.R."/>
            <person name="Quandt C.A."/>
            <person name="Ciobanu D."/>
            <person name="Clum A."/>
            <person name="Salamov A."/>
            <person name="Andreopoulos B."/>
            <person name="Cheng J.F."/>
            <person name="Woyke T."/>
            <person name="Pelin A."/>
            <person name="Henrissat B."/>
            <person name="Reynolds N.K."/>
            <person name="Benny G.L."/>
            <person name="Smith M.E."/>
            <person name="James T.Y."/>
            <person name="Grigoriev I.V."/>
        </authorList>
    </citation>
    <scope>NUCLEOTIDE SEQUENCE [LARGE SCALE GENOMIC DNA]</scope>
    <source>
        <strain evidence="3">CSF55</strain>
    </source>
</reference>
<feature type="coiled-coil region" evidence="1">
    <location>
        <begin position="250"/>
        <end position="516"/>
    </location>
</feature>
<organism evidence="2 3">
    <name type="scientific">Rozella allomycis (strain CSF55)</name>
    <dbReference type="NCBI Taxonomy" id="988480"/>
    <lineage>
        <taxon>Eukaryota</taxon>
        <taxon>Fungi</taxon>
        <taxon>Fungi incertae sedis</taxon>
        <taxon>Cryptomycota</taxon>
        <taxon>Cryptomycota incertae sedis</taxon>
        <taxon>Rozella</taxon>
    </lineage>
</organism>